<gene>
    <name evidence="1" type="ORF">EGK74_05325</name>
</gene>
<comment type="caution">
    <text evidence="1">The sequence shown here is derived from an EMBL/GenBank/DDBJ whole genome shotgun (WGS) entry which is preliminary data.</text>
</comment>
<protein>
    <submittedName>
        <fullName evidence="1">Sel1 repeat family protein</fullName>
    </submittedName>
</protein>
<reference evidence="1 2" key="1">
    <citation type="submission" date="2018-11" db="EMBL/GenBank/DDBJ databases">
        <title>Neisseria weixii sp. nov. isolated from the rectal contents of plateau pika (Ochotona cruzoniae).</title>
        <authorList>
            <person name="Zhang G."/>
        </authorList>
    </citation>
    <scope>NUCLEOTIDE SEQUENCE [LARGE SCALE GENOMIC DNA]</scope>
    <source>
        <strain evidence="1 2">10009</strain>
    </source>
</reference>
<dbReference type="SUPFAM" id="SSF81901">
    <property type="entry name" value="HCP-like"/>
    <property type="match status" value="4"/>
</dbReference>
<name>A0A3N4MUF1_9NEIS</name>
<dbReference type="AlphaFoldDB" id="A0A3N4MUF1"/>
<sequence length="472" mass="52644">MSAATPETLYQQACALLAKSPDSIQGLTLLRQAAEQGHADAAFEISLIMMEAPQPDYPGILSWLDIAAEQKHPYATYNLLRIRESMGASFDRHIQQYAWLAESGLLAAQLSLLEYYADRHETQAVYWAQQVAEQGHPFGQYFLALHHHFSAEPDLAQARELYHQAAEQGLHVAHWQLGKIYRYGLGTNIDNALAAHHLRFAADNGFIAAQTLLADVLAEQNHADALKWYQTAADNGDQQARTALARHYLTGQLTERDPLQAAKHAKIAAAHHHPEALQLMGDIYRYGLGIKADARTAEHYYREAAEHGSLSAYQKLLSDAALHHPEQYGRIKTAALQHQEAEQAHQTALAHHQGRRNQAVNYVEARKLYVQAASQGHAAAAFGLGLIYYHGQGVKADNRQAAYWFEQAAEQGHAEAQYHLARLYYYGQGVVANLPIACTWLQAAIENGYENPQAFQYLLDKWQREAGLTSSK</sequence>
<dbReference type="SMART" id="SM00671">
    <property type="entry name" value="SEL1"/>
    <property type="match status" value="11"/>
</dbReference>
<dbReference type="Pfam" id="PF08238">
    <property type="entry name" value="Sel1"/>
    <property type="match status" value="10"/>
</dbReference>
<evidence type="ECO:0000313" key="2">
    <source>
        <dbReference type="Proteomes" id="UP000272412"/>
    </source>
</evidence>
<keyword evidence="2" id="KW-1185">Reference proteome</keyword>
<organism evidence="1 2">
    <name type="scientific">Neisseria weixii</name>
    <dbReference type="NCBI Taxonomy" id="1853276"/>
    <lineage>
        <taxon>Bacteria</taxon>
        <taxon>Pseudomonadati</taxon>
        <taxon>Pseudomonadota</taxon>
        <taxon>Betaproteobacteria</taxon>
        <taxon>Neisseriales</taxon>
        <taxon>Neisseriaceae</taxon>
        <taxon>Neisseria</taxon>
    </lineage>
</organism>
<dbReference type="InterPro" id="IPR006597">
    <property type="entry name" value="Sel1-like"/>
</dbReference>
<dbReference type="InterPro" id="IPR050767">
    <property type="entry name" value="Sel1_AlgK"/>
</dbReference>
<evidence type="ECO:0000313" key="1">
    <source>
        <dbReference type="EMBL" id="RPD87512.1"/>
    </source>
</evidence>
<dbReference type="PANTHER" id="PTHR11102">
    <property type="entry name" value="SEL-1-LIKE PROTEIN"/>
    <property type="match status" value="1"/>
</dbReference>
<dbReference type="Proteomes" id="UP000272412">
    <property type="component" value="Unassembled WGS sequence"/>
</dbReference>
<accession>A0A3N4MUF1</accession>
<dbReference type="InterPro" id="IPR011990">
    <property type="entry name" value="TPR-like_helical_dom_sf"/>
</dbReference>
<dbReference type="RefSeq" id="WP_123804040.1">
    <property type="nucleotide sequence ID" value="NZ_RPFL01000012.1"/>
</dbReference>
<proteinExistence type="predicted"/>
<dbReference type="OrthoDB" id="5365194at2"/>
<dbReference type="EMBL" id="RPFL01000012">
    <property type="protein sequence ID" value="RPD87512.1"/>
    <property type="molecule type" value="Genomic_DNA"/>
</dbReference>
<dbReference type="PANTHER" id="PTHR11102:SF160">
    <property type="entry name" value="ERAD-ASSOCIATED E3 UBIQUITIN-PROTEIN LIGASE COMPONENT HRD3"/>
    <property type="match status" value="1"/>
</dbReference>
<dbReference type="Gene3D" id="1.25.40.10">
    <property type="entry name" value="Tetratricopeptide repeat domain"/>
    <property type="match status" value="3"/>
</dbReference>